<dbReference type="AlphaFoldDB" id="K5WDK6"/>
<dbReference type="HOGENOM" id="CLU_1643205_0_0_1"/>
<dbReference type="InParanoid" id="K5WDK6"/>
<sequence>MQPGGLPGPLCSLAGTSNHYRQRQGEGTTIQNPWVFTKLETEPTNAERQETDMFEKLKDTVNSLCESKVRGKLKEINRTATLRYENCPDKGMTPEIKKGTNLRADAYLTVRELDSQSEDFDHRDCSPEVDLADVAVVAEFKKHVKDNVRVSALCSSTPPKF</sequence>
<dbReference type="KEGG" id="abp:AGABI1DRAFT135028"/>
<evidence type="ECO:0000313" key="2">
    <source>
        <dbReference type="EMBL" id="EKM73331.1"/>
    </source>
</evidence>
<proteinExistence type="predicted"/>
<dbReference type="RefSeq" id="XP_007336030.1">
    <property type="nucleotide sequence ID" value="XM_007335968.1"/>
</dbReference>
<evidence type="ECO:0000256" key="1">
    <source>
        <dbReference type="SAM" id="MobiDB-lite"/>
    </source>
</evidence>
<dbReference type="GeneID" id="18828444"/>
<feature type="compositionally biased region" description="Polar residues" evidence="1">
    <location>
        <begin position="14"/>
        <end position="29"/>
    </location>
</feature>
<organism evidence="2 3">
    <name type="scientific">Agaricus bisporus var. burnettii (strain JB137-S8 / ATCC MYA-4627 / FGSC 10392)</name>
    <name type="common">White button mushroom</name>
    <dbReference type="NCBI Taxonomy" id="597362"/>
    <lineage>
        <taxon>Eukaryota</taxon>
        <taxon>Fungi</taxon>
        <taxon>Dikarya</taxon>
        <taxon>Basidiomycota</taxon>
        <taxon>Agaricomycotina</taxon>
        <taxon>Agaricomycetes</taxon>
        <taxon>Agaricomycetidae</taxon>
        <taxon>Agaricales</taxon>
        <taxon>Agaricineae</taxon>
        <taxon>Agaricaceae</taxon>
        <taxon>Agaricus</taxon>
    </lineage>
</organism>
<gene>
    <name evidence="2" type="ORF">AGABI1DRAFT_135028</name>
</gene>
<reference evidence="3" key="1">
    <citation type="journal article" date="2012" name="Proc. Natl. Acad. Sci. U.S.A.">
        <title>Genome sequence of the button mushroom Agaricus bisporus reveals mechanisms governing adaptation to a humic-rich ecological niche.</title>
        <authorList>
            <person name="Morin E."/>
            <person name="Kohler A."/>
            <person name="Baker A.R."/>
            <person name="Foulongne-Oriol M."/>
            <person name="Lombard V."/>
            <person name="Nagy L.G."/>
            <person name="Ohm R.A."/>
            <person name="Patyshakuliyeva A."/>
            <person name="Brun A."/>
            <person name="Aerts A.L."/>
            <person name="Bailey A.M."/>
            <person name="Billette C."/>
            <person name="Coutinho P.M."/>
            <person name="Deakin G."/>
            <person name="Doddapaneni H."/>
            <person name="Floudas D."/>
            <person name="Grimwood J."/>
            <person name="Hilden K."/>
            <person name="Kuees U."/>
            <person name="LaButti K.M."/>
            <person name="Lapidus A."/>
            <person name="Lindquist E.A."/>
            <person name="Lucas S.M."/>
            <person name="Murat C."/>
            <person name="Riley R.W."/>
            <person name="Salamov A.A."/>
            <person name="Schmutz J."/>
            <person name="Subramanian V."/>
            <person name="Woesten H.A.B."/>
            <person name="Xu J."/>
            <person name="Eastwood D.C."/>
            <person name="Foster G.D."/>
            <person name="Sonnenberg A.S."/>
            <person name="Cullen D."/>
            <person name="de Vries R.P."/>
            <person name="Lundell T."/>
            <person name="Hibbett D.S."/>
            <person name="Henrissat B."/>
            <person name="Burton K.S."/>
            <person name="Kerrigan R.W."/>
            <person name="Challen M.P."/>
            <person name="Grigoriev I.V."/>
            <person name="Martin F."/>
        </authorList>
    </citation>
    <scope>NUCLEOTIDE SEQUENCE [LARGE SCALE GENOMIC DNA]</scope>
    <source>
        <strain evidence="3">JB137-S8 / ATCC MYA-4627 / FGSC 10392</strain>
    </source>
</reference>
<dbReference type="EMBL" id="JH972982">
    <property type="protein sequence ID" value="EKM73331.1"/>
    <property type="molecule type" value="Genomic_DNA"/>
</dbReference>
<dbReference type="Proteomes" id="UP000008493">
    <property type="component" value="Unassembled WGS sequence"/>
</dbReference>
<feature type="region of interest" description="Disordered" evidence="1">
    <location>
        <begin position="1"/>
        <end position="29"/>
    </location>
</feature>
<accession>K5WDK6</accession>
<name>K5WDK6_AGABU</name>
<protein>
    <submittedName>
        <fullName evidence="2">Uncharacterized protein</fullName>
    </submittedName>
</protein>
<keyword evidence="3" id="KW-1185">Reference proteome</keyword>
<evidence type="ECO:0000313" key="3">
    <source>
        <dbReference type="Proteomes" id="UP000008493"/>
    </source>
</evidence>